<protein>
    <submittedName>
        <fullName evidence="1">Uncharacterized protein</fullName>
    </submittedName>
</protein>
<proteinExistence type="predicted"/>
<evidence type="ECO:0000313" key="1">
    <source>
        <dbReference type="EMBL" id="KAJ7723725.1"/>
    </source>
</evidence>
<organism evidence="1 2">
    <name type="scientific">Mycena maculata</name>
    <dbReference type="NCBI Taxonomy" id="230809"/>
    <lineage>
        <taxon>Eukaryota</taxon>
        <taxon>Fungi</taxon>
        <taxon>Dikarya</taxon>
        <taxon>Basidiomycota</taxon>
        <taxon>Agaricomycotina</taxon>
        <taxon>Agaricomycetes</taxon>
        <taxon>Agaricomycetidae</taxon>
        <taxon>Agaricales</taxon>
        <taxon>Marasmiineae</taxon>
        <taxon>Mycenaceae</taxon>
        <taxon>Mycena</taxon>
    </lineage>
</organism>
<dbReference type="EMBL" id="JARJLG010000244">
    <property type="protein sequence ID" value="KAJ7723725.1"/>
    <property type="molecule type" value="Genomic_DNA"/>
</dbReference>
<sequence>MKIMGAFPTDVHQGFMGRWANPEKYCAALEEVSKHHACRMKDGEPQPKEVAAGGLDRIFVNPAVSEVMNTGKLKEWTRFHEIADSVMEPFVKKIPKVKWVRYENASHLSMWEVRERNPKQHG</sequence>
<comment type="caution">
    <text evidence="1">The sequence shown here is derived from an EMBL/GenBank/DDBJ whole genome shotgun (WGS) entry which is preliminary data.</text>
</comment>
<accession>A0AAD7HM33</accession>
<gene>
    <name evidence="1" type="ORF">DFH07DRAFT_971439</name>
</gene>
<name>A0AAD7HM33_9AGAR</name>
<reference evidence="1" key="1">
    <citation type="submission" date="2023-03" db="EMBL/GenBank/DDBJ databases">
        <title>Massive genome expansion in bonnet fungi (Mycena s.s.) driven by repeated elements and novel gene families across ecological guilds.</title>
        <authorList>
            <consortium name="Lawrence Berkeley National Laboratory"/>
            <person name="Harder C.B."/>
            <person name="Miyauchi S."/>
            <person name="Viragh M."/>
            <person name="Kuo A."/>
            <person name="Thoen E."/>
            <person name="Andreopoulos B."/>
            <person name="Lu D."/>
            <person name="Skrede I."/>
            <person name="Drula E."/>
            <person name="Henrissat B."/>
            <person name="Morin E."/>
            <person name="Kohler A."/>
            <person name="Barry K."/>
            <person name="LaButti K."/>
            <person name="Morin E."/>
            <person name="Salamov A."/>
            <person name="Lipzen A."/>
            <person name="Mereny Z."/>
            <person name="Hegedus B."/>
            <person name="Baldrian P."/>
            <person name="Stursova M."/>
            <person name="Weitz H."/>
            <person name="Taylor A."/>
            <person name="Grigoriev I.V."/>
            <person name="Nagy L.G."/>
            <person name="Martin F."/>
            <person name="Kauserud H."/>
        </authorList>
    </citation>
    <scope>NUCLEOTIDE SEQUENCE</scope>
    <source>
        <strain evidence="1">CBHHK188m</strain>
    </source>
</reference>
<dbReference type="AlphaFoldDB" id="A0AAD7HM33"/>
<dbReference type="Proteomes" id="UP001215280">
    <property type="component" value="Unassembled WGS sequence"/>
</dbReference>
<evidence type="ECO:0000313" key="2">
    <source>
        <dbReference type="Proteomes" id="UP001215280"/>
    </source>
</evidence>
<keyword evidence="2" id="KW-1185">Reference proteome</keyword>